<proteinExistence type="predicted"/>
<gene>
    <name evidence="1" type="ORF">B0I32_13952</name>
</gene>
<name>A0A2T0LXW3_9ACTN</name>
<evidence type="ECO:0000313" key="2">
    <source>
        <dbReference type="Proteomes" id="UP000238312"/>
    </source>
</evidence>
<comment type="caution">
    <text evidence="1">The sequence shown here is derived from an EMBL/GenBank/DDBJ whole genome shotgun (WGS) entry which is preliminary data.</text>
</comment>
<dbReference type="AlphaFoldDB" id="A0A2T0LXW3"/>
<sequence>MSAVVTVLLTIGEEAELITPHHDATAPLRVPSHRIAAQAGLPANELPGRRFTVERLTATDADGFTLVHDPRR</sequence>
<dbReference type="OrthoDB" id="4555956at2"/>
<organism evidence="1 2">
    <name type="scientific">Nonomuraea fuscirosea</name>
    <dbReference type="NCBI Taxonomy" id="1291556"/>
    <lineage>
        <taxon>Bacteria</taxon>
        <taxon>Bacillati</taxon>
        <taxon>Actinomycetota</taxon>
        <taxon>Actinomycetes</taxon>
        <taxon>Streptosporangiales</taxon>
        <taxon>Streptosporangiaceae</taxon>
        <taxon>Nonomuraea</taxon>
    </lineage>
</organism>
<evidence type="ECO:0000313" key="1">
    <source>
        <dbReference type="EMBL" id="PRX48959.1"/>
    </source>
</evidence>
<accession>A0A2T0LXW3</accession>
<protein>
    <submittedName>
        <fullName evidence="1">Uncharacterized protein</fullName>
    </submittedName>
</protein>
<reference evidence="1 2" key="1">
    <citation type="submission" date="2018-03" db="EMBL/GenBank/DDBJ databases">
        <title>Genomic Encyclopedia of Type Strains, Phase III (KMG-III): the genomes of soil and plant-associated and newly described type strains.</title>
        <authorList>
            <person name="Whitman W."/>
        </authorList>
    </citation>
    <scope>NUCLEOTIDE SEQUENCE [LARGE SCALE GENOMIC DNA]</scope>
    <source>
        <strain evidence="1 2">CGMCC 4.7104</strain>
    </source>
</reference>
<dbReference type="Proteomes" id="UP000238312">
    <property type="component" value="Unassembled WGS sequence"/>
</dbReference>
<keyword evidence="2" id="KW-1185">Reference proteome</keyword>
<dbReference type="EMBL" id="PVNG01000039">
    <property type="protein sequence ID" value="PRX48959.1"/>
    <property type="molecule type" value="Genomic_DNA"/>
</dbReference>
<dbReference type="RefSeq" id="WP_146178665.1">
    <property type="nucleotide sequence ID" value="NZ_PVNG01000039.1"/>
</dbReference>